<organism evidence="2 3">
    <name type="scientific">Alkaliphilus pronyensis</name>
    <dbReference type="NCBI Taxonomy" id="1482732"/>
    <lineage>
        <taxon>Bacteria</taxon>
        <taxon>Bacillati</taxon>
        <taxon>Bacillota</taxon>
        <taxon>Clostridia</taxon>
        <taxon>Peptostreptococcales</taxon>
        <taxon>Natronincolaceae</taxon>
        <taxon>Alkaliphilus</taxon>
    </lineage>
</organism>
<dbReference type="OrthoDB" id="1957210at2"/>
<dbReference type="RefSeq" id="WP_151861194.1">
    <property type="nucleotide sequence ID" value="NZ_WBZC01000027.1"/>
</dbReference>
<reference evidence="2 3" key="1">
    <citation type="submission" date="2019-10" db="EMBL/GenBank/DDBJ databases">
        <title>Alkaliphilus serpentinus sp. nov. and Alkaliphilus pronyensis sp. nov., two novel anaerobic alkaliphilic species isolated from the serpentinized-hosted hydrothermal field of the Prony Bay (New Caledonia).</title>
        <authorList>
            <person name="Postec A."/>
        </authorList>
    </citation>
    <scope>NUCLEOTIDE SEQUENCE [LARGE SCALE GENOMIC DNA]</scope>
    <source>
        <strain evidence="2 3">LacV</strain>
    </source>
</reference>
<dbReference type="Proteomes" id="UP000432715">
    <property type="component" value="Unassembled WGS sequence"/>
</dbReference>
<evidence type="ECO:0000256" key="1">
    <source>
        <dbReference type="SAM" id="Phobius"/>
    </source>
</evidence>
<keyword evidence="1" id="KW-0812">Transmembrane</keyword>
<comment type="caution">
    <text evidence="2">The sequence shown here is derived from an EMBL/GenBank/DDBJ whole genome shotgun (WGS) entry which is preliminary data.</text>
</comment>
<evidence type="ECO:0000313" key="2">
    <source>
        <dbReference type="EMBL" id="KAB3534451.1"/>
    </source>
</evidence>
<feature type="non-terminal residue" evidence="2">
    <location>
        <position position="60"/>
    </location>
</feature>
<keyword evidence="1" id="KW-1133">Transmembrane helix</keyword>
<evidence type="ECO:0000313" key="3">
    <source>
        <dbReference type="Proteomes" id="UP000432715"/>
    </source>
</evidence>
<feature type="transmembrane region" description="Helical" evidence="1">
    <location>
        <begin position="41"/>
        <end position="58"/>
    </location>
</feature>
<gene>
    <name evidence="2" type="ORF">F8154_08520</name>
</gene>
<protein>
    <submittedName>
        <fullName evidence="2">Uncharacterized protein</fullName>
    </submittedName>
</protein>
<name>A0A6I0F4M0_9FIRM</name>
<accession>A0A6I0F4M0</accession>
<dbReference type="EMBL" id="WBZC01000027">
    <property type="protein sequence ID" value="KAB3534451.1"/>
    <property type="molecule type" value="Genomic_DNA"/>
</dbReference>
<keyword evidence="3" id="KW-1185">Reference proteome</keyword>
<dbReference type="AlphaFoldDB" id="A0A6I0F4M0"/>
<proteinExistence type="predicted"/>
<feature type="transmembrane region" description="Helical" evidence="1">
    <location>
        <begin position="12"/>
        <end position="29"/>
    </location>
</feature>
<sequence length="60" mass="6842">MPQIDWITTEYLATFYGAVFITNLITHFIKDYMPDALDKKITTLFVAIIATVAVYGKIKL</sequence>
<keyword evidence="1" id="KW-0472">Membrane</keyword>